<sequence length="85" mass="9826">MEKVEEQIGRTPEALKGSEFPELMENVWSVFLFLNATRGQGTNGVLPISYQEIKAWAELTQRELSPWEVDAITRLDRVYMRVINV</sequence>
<dbReference type="EMBL" id="LR796352">
    <property type="protein sequence ID" value="CAB4139429.1"/>
    <property type="molecule type" value="Genomic_DNA"/>
</dbReference>
<dbReference type="InterPro" id="IPR056919">
    <property type="entry name" value="Phage_TAC_18"/>
</dbReference>
<accession>A0A6J5M6G6</accession>
<proteinExistence type="predicted"/>
<protein>
    <submittedName>
        <fullName evidence="1">Uncharacterized protein</fullName>
    </submittedName>
</protein>
<reference evidence="1" key="1">
    <citation type="submission" date="2020-04" db="EMBL/GenBank/DDBJ databases">
        <authorList>
            <person name="Chiriac C."/>
            <person name="Salcher M."/>
            <person name="Ghai R."/>
            <person name="Kavagutti S V."/>
        </authorList>
    </citation>
    <scope>NUCLEOTIDE SEQUENCE</scope>
</reference>
<name>A0A6J5M6G6_9CAUD</name>
<evidence type="ECO:0000313" key="1">
    <source>
        <dbReference type="EMBL" id="CAB4139429.1"/>
    </source>
</evidence>
<dbReference type="Pfam" id="PF23812">
    <property type="entry name" value="Phage_TAC_18"/>
    <property type="match status" value="1"/>
</dbReference>
<gene>
    <name evidence="1" type="ORF">UFOVP346_46</name>
</gene>
<organism evidence="1">
    <name type="scientific">uncultured Caudovirales phage</name>
    <dbReference type="NCBI Taxonomy" id="2100421"/>
    <lineage>
        <taxon>Viruses</taxon>
        <taxon>Duplodnaviria</taxon>
        <taxon>Heunggongvirae</taxon>
        <taxon>Uroviricota</taxon>
        <taxon>Caudoviricetes</taxon>
        <taxon>Peduoviridae</taxon>
        <taxon>Maltschvirus</taxon>
        <taxon>Maltschvirus maltsch</taxon>
    </lineage>
</organism>